<keyword evidence="4" id="KW-1185">Reference proteome</keyword>
<dbReference type="PATRIC" id="fig|36816.3.peg.4348"/>
<dbReference type="RefSeq" id="WP_030832212.1">
    <property type="nucleotide sequence ID" value="NZ_JBFBKA010000032.1"/>
</dbReference>
<feature type="domain" description="Histidine kinase/HSP90-like ATPase" evidence="2">
    <location>
        <begin position="24"/>
        <end position="138"/>
    </location>
</feature>
<dbReference type="Proteomes" id="UP000037773">
    <property type="component" value="Unassembled WGS sequence"/>
</dbReference>
<keyword evidence="1" id="KW-0418">Kinase</keyword>
<evidence type="ECO:0000313" key="3">
    <source>
        <dbReference type="EMBL" id="KOT37389.1"/>
    </source>
</evidence>
<evidence type="ECO:0000259" key="2">
    <source>
        <dbReference type="Pfam" id="PF13581"/>
    </source>
</evidence>
<keyword evidence="1" id="KW-0808">Transferase</keyword>
<dbReference type="Pfam" id="PF13581">
    <property type="entry name" value="HATPase_c_2"/>
    <property type="match status" value="1"/>
</dbReference>
<evidence type="ECO:0000256" key="1">
    <source>
        <dbReference type="ARBA" id="ARBA00022527"/>
    </source>
</evidence>
<dbReference type="CDD" id="cd16936">
    <property type="entry name" value="HATPase_RsbW-like"/>
    <property type="match status" value="1"/>
</dbReference>
<protein>
    <submittedName>
        <fullName evidence="3">ATPase</fullName>
    </submittedName>
</protein>
<reference evidence="3 4" key="1">
    <citation type="submission" date="2015-07" db="EMBL/GenBank/DDBJ databases">
        <authorList>
            <person name="Noorani M."/>
        </authorList>
    </citation>
    <scope>NUCLEOTIDE SEQUENCE [LARGE SCALE GENOMIC DNA]</scope>
    <source>
        <strain evidence="3 4">NRRL B-24567</strain>
    </source>
</reference>
<dbReference type="SUPFAM" id="SSF55874">
    <property type="entry name" value="ATPase domain of HSP90 chaperone/DNA topoisomerase II/histidine kinase"/>
    <property type="match status" value="1"/>
</dbReference>
<comment type="caution">
    <text evidence="3">The sequence shown here is derived from an EMBL/GenBank/DDBJ whole genome shotgun (WGS) entry which is preliminary data.</text>
</comment>
<accession>A0A0M9X890</accession>
<dbReference type="InterPro" id="IPR036890">
    <property type="entry name" value="HATPase_C_sf"/>
</dbReference>
<proteinExistence type="predicted"/>
<evidence type="ECO:0000313" key="4">
    <source>
        <dbReference type="Proteomes" id="UP000037773"/>
    </source>
</evidence>
<name>A0A0M9X890_9ACTN</name>
<dbReference type="OrthoDB" id="4286457at2"/>
<dbReference type="GO" id="GO:0004674">
    <property type="term" value="F:protein serine/threonine kinase activity"/>
    <property type="evidence" value="ECO:0007669"/>
    <property type="project" value="UniProtKB-KW"/>
</dbReference>
<dbReference type="Gene3D" id="3.30.565.10">
    <property type="entry name" value="Histidine kinase-like ATPase, C-terminal domain"/>
    <property type="match status" value="1"/>
</dbReference>
<gene>
    <name evidence="3" type="ORF">ADK41_20085</name>
</gene>
<dbReference type="PANTHER" id="PTHR35526:SF3">
    <property type="entry name" value="ANTI-SIGMA-F FACTOR RSBW"/>
    <property type="match status" value="1"/>
</dbReference>
<dbReference type="EMBL" id="LGCN01000198">
    <property type="protein sequence ID" value="KOT37389.1"/>
    <property type="molecule type" value="Genomic_DNA"/>
</dbReference>
<keyword evidence="1" id="KW-0723">Serine/threonine-protein kinase</keyword>
<dbReference type="PANTHER" id="PTHR35526">
    <property type="entry name" value="ANTI-SIGMA-F FACTOR RSBW-RELATED"/>
    <property type="match status" value="1"/>
</dbReference>
<dbReference type="InterPro" id="IPR003594">
    <property type="entry name" value="HATPase_dom"/>
</dbReference>
<organism evidence="3 4">
    <name type="scientific">Streptomyces caelestis</name>
    <dbReference type="NCBI Taxonomy" id="36816"/>
    <lineage>
        <taxon>Bacteria</taxon>
        <taxon>Bacillati</taxon>
        <taxon>Actinomycetota</taxon>
        <taxon>Actinomycetes</taxon>
        <taxon>Kitasatosporales</taxon>
        <taxon>Streptomycetaceae</taxon>
        <taxon>Streptomyces</taxon>
    </lineage>
</organism>
<dbReference type="AlphaFoldDB" id="A0A0M9X890"/>
<sequence length="144" mass="15965">MAREPRRDRTLAAEDITSRSVSFPGKLHDVTDARLVAEDFLFDLARVAAPSAPEHWDDILLVVTELAANAVQYAPGPFQLRLRRTFDGVHVVMHDTSTTEPAPRPFHPHSGGGGIGWHLIHTLCDQVSVVSDDQGKDIHVFLPW</sequence>
<dbReference type="InterPro" id="IPR050267">
    <property type="entry name" value="Anti-sigma-factor_SerPK"/>
</dbReference>